<reference evidence="1" key="1">
    <citation type="submission" date="2019-11" db="EMBL/GenBank/DDBJ databases">
        <authorList>
            <person name="Feng L."/>
        </authorList>
    </citation>
    <scope>NUCLEOTIDE SEQUENCE</scope>
    <source>
        <strain evidence="1">IbartlettiiLFYP30</strain>
    </source>
</reference>
<organism evidence="1">
    <name type="scientific">Intestinibacter bartlettii</name>
    <dbReference type="NCBI Taxonomy" id="261299"/>
    <lineage>
        <taxon>Bacteria</taxon>
        <taxon>Bacillati</taxon>
        <taxon>Bacillota</taxon>
        <taxon>Clostridia</taxon>
        <taxon>Peptostreptococcales</taxon>
        <taxon>Peptostreptococcaceae</taxon>
        <taxon>Intestinibacter</taxon>
    </lineage>
</organism>
<dbReference type="EMBL" id="CACRUE010000012">
    <property type="protein sequence ID" value="VYT75517.1"/>
    <property type="molecule type" value="Genomic_DNA"/>
</dbReference>
<accession>A0A6N2ZBL5</accession>
<dbReference type="AlphaFoldDB" id="A0A6N2ZBL5"/>
<name>A0A6N2ZBL5_9FIRM</name>
<evidence type="ECO:0000313" key="1">
    <source>
        <dbReference type="EMBL" id="VYT75517.1"/>
    </source>
</evidence>
<evidence type="ECO:0008006" key="2">
    <source>
        <dbReference type="Google" id="ProtNLM"/>
    </source>
</evidence>
<sequence>MVRRESILNLDYLKIEGNNENYIYYGGDQEWFKTAWRRILGCGPTTASAIIMYENRKNDIEGVKKYSKSKFLDLMNDIWDFITPIKGKGVNTIELFLEGFKKYTKARHDKYKESIFMKIPINFEDRPNKKEVFKFLYKALEKDHPIAFLNLDNGKENKLHRWHWVAIVGIAYDDLSDKLEATITDEGMLKKINLGLWLTTSKNEGGFVYFE</sequence>
<gene>
    <name evidence="1" type="ORF">IBLFYP30_00002</name>
</gene>
<protein>
    <recommendedName>
        <fullName evidence="2">Peptidase C39-like domain-containing protein</fullName>
    </recommendedName>
</protein>
<dbReference type="RefSeq" id="WP_156530618.1">
    <property type="nucleotide sequence ID" value="NZ_CACRUE010000012.1"/>
</dbReference>
<proteinExistence type="predicted"/>